<dbReference type="AlphaFoldDB" id="A0A090D149"/>
<proteinExistence type="predicted"/>
<feature type="transmembrane region" description="Helical" evidence="1">
    <location>
        <begin position="215"/>
        <end position="233"/>
    </location>
</feature>
<keyword evidence="1" id="KW-0812">Transmembrane</keyword>
<dbReference type="RefSeq" id="WP_041016838.1">
    <property type="nucleotide sequence ID" value="NZ_CCEJ010000003.1"/>
</dbReference>
<name>A0A090D149_9BACT</name>
<reference evidence="2" key="1">
    <citation type="submission" date="2013-12" db="EMBL/GenBank/DDBJ databases">
        <authorList>
            <person name="Linke B."/>
        </authorList>
    </citation>
    <scope>NUCLEOTIDE SEQUENCE [LARGE SCALE GENOMIC DNA]</scope>
    <source>
        <strain evidence="2">CRIB-18</strain>
    </source>
</reference>
<evidence type="ECO:0000313" key="2">
    <source>
        <dbReference type="EMBL" id="CDR33328.1"/>
    </source>
</evidence>
<gene>
    <name evidence="2" type="ORF">CSEC_0493</name>
</gene>
<protein>
    <submittedName>
        <fullName evidence="2">Membrane protein</fullName>
    </submittedName>
</protein>
<dbReference type="OrthoDB" id="9804645at2"/>
<keyword evidence="1" id="KW-0472">Membrane</keyword>
<sequence length="246" mass="28259">MSSIGTLLDIKKASTQREALQASWDADFEENCNKFSDTLASNIAQRLFKQFGQEISDPYKMKIGVENKFRKKVDFDILNDKKSLETLIGLVKEVKEFPPFREWLSTFSEKTSSSNLDIRYFEAKMAKVTKTVSEKLQEILIEYTSVPENRNLQFKVSYETSETSGFLKASSFAKNNIFLDLWLETPAVPVESKPSSGLIEKYKISRFCSTNLKKTMIAVVLVAFLMELIYLRFNSPLTFEGRMRLV</sequence>
<keyword evidence="1" id="KW-1133">Transmembrane helix</keyword>
<dbReference type="EMBL" id="CCEJ010000003">
    <property type="protein sequence ID" value="CDR33328.1"/>
    <property type="molecule type" value="Genomic_DNA"/>
</dbReference>
<evidence type="ECO:0000256" key="1">
    <source>
        <dbReference type="SAM" id="Phobius"/>
    </source>
</evidence>
<comment type="caution">
    <text evidence="2">The sequence shown here is derived from an EMBL/GenBank/DDBJ whole genome shotgun (WGS) entry which is preliminary data.</text>
</comment>
<reference evidence="2" key="2">
    <citation type="submission" date="2014-09" db="EMBL/GenBank/DDBJ databases">
        <title>Criblamydia sequanensis harbors a mega-plasmid encoding arsenite resistance.</title>
        <authorList>
            <person name="Bertelli C."/>
            <person name="Goesmann A."/>
            <person name="Greub G."/>
        </authorList>
    </citation>
    <scope>NUCLEOTIDE SEQUENCE [LARGE SCALE GENOMIC DNA]</scope>
    <source>
        <strain evidence="2">CRIB-18</strain>
    </source>
</reference>
<keyword evidence="3" id="KW-1185">Reference proteome</keyword>
<organism evidence="2 3">
    <name type="scientific">Candidatus Criblamydia sequanensis CRIB-18</name>
    <dbReference type="NCBI Taxonomy" id="1437425"/>
    <lineage>
        <taxon>Bacteria</taxon>
        <taxon>Pseudomonadati</taxon>
        <taxon>Chlamydiota</taxon>
        <taxon>Chlamydiia</taxon>
        <taxon>Parachlamydiales</taxon>
        <taxon>Candidatus Criblamydiaceae</taxon>
        <taxon>Candidatus Criblamydia</taxon>
    </lineage>
</organism>
<dbReference type="Proteomes" id="UP000031552">
    <property type="component" value="Unassembled WGS sequence"/>
</dbReference>
<accession>A0A090D149</accession>
<evidence type="ECO:0000313" key="3">
    <source>
        <dbReference type="Proteomes" id="UP000031552"/>
    </source>
</evidence>